<evidence type="ECO:0000256" key="2">
    <source>
        <dbReference type="SAM" id="MobiDB-lite"/>
    </source>
</evidence>
<reference evidence="3" key="1">
    <citation type="submission" date="1994-09" db="EMBL/GenBank/DDBJ databases">
        <authorList>
            <person name="Bollet C.J."/>
        </authorList>
    </citation>
    <scope>NUCLEOTIDE SEQUENCE</scope>
</reference>
<proteinExistence type="inferred from homology"/>
<reference evidence="3" key="2">
    <citation type="submission" date="1995-12" db="EMBL/GenBank/DDBJ databases">
        <title>Sequence variability of the gene coding for the 65 kDa antigen protein of Mycobacterium tuberculosis.</title>
        <authorList>
            <person name="Abed Y."/>
            <person name="Schen X."/>
            <person name="Sahim L."/>
            <person name="Bollet C."/>
            <person name="De Micco P."/>
        </authorList>
    </citation>
    <scope>NUCLEOTIDE SEQUENCE</scope>
</reference>
<evidence type="ECO:0000256" key="1">
    <source>
        <dbReference type="ARBA" id="ARBA00006607"/>
    </source>
</evidence>
<dbReference type="EMBL" id="X81865">
    <property type="protein sequence ID" value="CAA57455.1"/>
    <property type="molecule type" value="Genomic_DNA"/>
</dbReference>
<feature type="non-terminal residue" evidence="3">
    <location>
        <position position="1"/>
    </location>
</feature>
<feature type="non-terminal residue" evidence="3">
    <location>
        <position position="121"/>
    </location>
</feature>
<protein>
    <submittedName>
        <fullName evidence="3">Cell wall protein A</fullName>
    </submittedName>
</protein>
<dbReference type="Gene3D" id="1.10.560.10">
    <property type="entry name" value="GroEL-like equatorial domain"/>
    <property type="match status" value="1"/>
</dbReference>
<name>Q50767_MYCTX</name>
<dbReference type="AlphaFoldDB" id="Q50767"/>
<comment type="similarity">
    <text evidence="1">Belongs to the chaperonin (HSP60) family.</text>
</comment>
<evidence type="ECO:0000313" key="3">
    <source>
        <dbReference type="EMBL" id="CAA57455.1"/>
    </source>
</evidence>
<organism evidence="3">
    <name type="scientific">Mycobacterium tuberculosis</name>
    <dbReference type="NCBI Taxonomy" id="1773"/>
    <lineage>
        <taxon>Bacteria</taxon>
        <taxon>Bacillati</taxon>
        <taxon>Actinomycetota</taxon>
        <taxon>Actinomycetes</taxon>
        <taxon>Mycobacteriales</taxon>
        <taxon>Mycobacteriaceae</taxon>
        <taxon>Mycobacterium</taxon>
        <taxon>Mycobacterium tuberculosis complex</taxon>
    </lineage>
</organism>
<sequence length="121" mass="13364">DPYEKIGAELVKEVAKKTDDVAGDRPRRPPCLARRWFARACATCAAPTARFNAASKGVRVPEPAQSRVDGPDETNMHHILHTLAQRFRPPQHRRYQSSVLMPSDAVAQGGHHVESPTTFGL</sequence>
<feature type="region of interest" description="Disordered" evidence="2">
    <location>
        <begin position="102"/>
        <end position="121"/>
    </location>
</feature>
<dbReference type="InterPro" id="IPR027413">
    <property type="entry name" value="GROEL-like_equatorial_sf"/>
</dbReference>
<accession>Q50767</accession>